<evidence type="ECO:0000313" key="3">
    <source>
        <dbReference type="Proteomes" id="UP000560658"/>
    </source>
</evidence>
<organism evidence="2 3">
    <name type="scientific">Bacteroides reticulotermitis</name>
    <dbReference type="NCBI Taxonomy" id="1133319"/>
    <lineage>
        <taxon>Bacteria</taxon>
        <taxon>Pseudomonadati</taxon>
        <taxon>Bacteroidota</taxon>
        <taxon>Bacteroidia</taxon>
        <taxon>Bacteroidales</taxon>
        <taxon>Bacteroidaceae</taxon>
        <taxon>Bacteroides</taxon>
    </lineage>
</organism>
<accession>A0A840D7S7</accession>
<dbReference type="RefSeq" id="WP_044159942.1">
    <property type="nucleotide sequence ID" value="NZ_JACIER010000009.1"/>
</dbReference>
<feature type="chain" id="PRO_5032829482" description="DUF5123 domain-containing protein" evidence="1">
    <location>
        <begin position="23"/>
        <end position="601"/>
    </location>
</feature>
<evidence type="ECO:0000256" key="1">
    <source>
        <dbReference type="SAM" id="SignalP"/>
    </source>
</evidence>
<keyword evidence="3" id="KW-1185">Reference proteome</keyword>
<sequence>MKRNILYFLAGFSVLFSVLACSEDNKYETSVVRNIEIFLNDEAWSLNVGISTKPLFIYKENGEYFANYTSHYRFQLPNGKYKILSTLQPDSIPCPKNLSDVIIWQDPAAKMKYEISAPVEYNSPFDSPLSIRMYNRTGTLRLKATDKKADKSYATVRAIVTTPISGYRLADATYVKSPLELTRSKDTNSGGVNYTDDFVIFETESLGESVSIQIDYLDKDGNVVQSKPMEGTFTIVPNAITQIDFQLNDTEHPIIQDYTVTILPEGWSEEVVTPEAPIEVPEGYTYVAPSDNLETVCNTLFDDPQVSELKLFLKAGTVYNLGRLTIRKDLSILGQEPGKKQERASLNMGNADITGDISTIRFEGIDIQPTDDYLFRFSVTSLFNVDNLTFSKCSINGLNRSFLQDDAKNALGAHAVDRLVIDNCRIMNFQNNDRNYPFITMTDGNPIRNIEMKHSTLHSPGTKYVKTLIEGTRGQTDNITVNLENCTFVRSGNTSITFFDLRADKMENITLVLKNNLFSGISEAGKGRWMYLDKKAVKDFSDNYRTSDYVLSNWGVDGGEEPIASVTKEELFVDFVSGDLTIKDKTSEVYTKRIGDPHWIK</sequence>
<dbReference type="PROSITE" id="PS51257">
    <property type="entry name" value="PROKAR_LIPOPROTEIN"/>
    <property type="match status" value="1"/>
</dbReference>
<proteinExistence type="predicted"/>
<name>A0A840D7S7_9BACE</name>
<keyword evidence="1" id="KW-0732">Signal</keyword>
<dbReference type="SUPFAM" id="SSF51126">
    <property type="entry name" value="Pectin lyase-like"/>
    <property type="match status" value="1"/>
</dbReference>
<feature type="signal peptide" evidence="1">
    <location>
        <begin position="1"/>
        <end position="22"/>
    </location>
</feature>
<dbReference type="InterPro" id="IPR011050">
    <property type="entry name" value="Pectin_lyase_fold/virulence"/>
</dbReference>
<dbReference type="AlphaFoldDB" id="A0A840D7S7"/>
<evidence type="ECO:0000313" key="2">
    <source>
        <dbReference type="EMBL" id="MBB4044685.1"/>
    </source>
</evidence>
<gene>
    <name evidence="2" type="ORF">GGR06_002480</name>
</gene>
<comment type="caution">
    <text evidence="2">The sequence shown here is derived from an EMBL/GenBank/DDBJ whole genome shotgun (WGS) entry which is preliminary data.</text>
</comment>
<reference evidence="2" key="1">
    <citation type="submission" date="2020-08" db="EMBL/GenBank/DDBJ databases">
        <title>Genomic Encyclopedia of Type Strains, Phase IV (KMG-IV): sequencing the most valuable type-strain genomes for metagenomic binning, comparative biology and taxonomic classification.</title>
        <authorList>
            <person name="Goeker M."/>
        </authorList>
    </citation>
    <scope>NUCLEOTIDE SEQUENCE [LARGE SCALE GENOMIC DNA]</scope>
    <source>
        <strain evidence="2">DSM 105720</strain>
    </source>
</reference>
<dbReference type="Proteomes" id="UP000560658">
    <property type="component" value="Unassembled WGS sequence"/>
</dbReference>
<dbReference type="EMBL" id="JACIER010000009">
    <property type="protein sequence ID" value="MBB4044685.1"/>
    <property type="molecule type" value="Genomic_DNA"/>
</dbReference>
<evidence type="ECO:0008006" key="4">
    <source>
        <dbReference type="Google" id="ProtNLM"/>
    </source>
</evidence>
<protein>
    <recommendedName>
        <fullName evidence="4">DUF5123 domain-containing protein</fullName>
    </recommendedName>
</protein>